<feature type="domain" description="Tip attachment protein J" evidence="2">
    <location>
        <begin position="743"/>
        <end position="903"/>
    </location>
</feature>
<dbReference type="KEGG" id="ots:OTBS_1840"/>
<dbReference type="CDD" id="cd19607">
    <property type="entry name" value="GTA_TIM-barrel-like"/>
    <property type="match status" value="1"/>
</dbReference>
<dbReference type="EMBL" id="AM494475">
    <property type="protein sequence ID" value="CAM80935.1"/>
    <property type="molecule type" value="Genomic_DNA"/>
</dbReference>
<dbReference type="HOGENOM" id="CLU_007148_0_0_5"/>
<dbReference type="Proteomes" id="UP000001565">
    <property type="component" value="Chromosome"/>
</dbReference>
<dbReference type="RefSeq" id="WP_011945072.1">
    <property type="nucleotide sequence ID" value="NC_009488.1"/>
</dbReference>
<name>A5CF56_ORITB</name>
<dbReference type="SUPFAM" id="SSF51445">
    <property type="entry name" value="(Trans)glycosidases"/>
    <property type="match status" value="1"/>
</dbReference>
<proteinExistence type="predicted"/>
<protein>
    <recommendedName>
        <fullName evidence="5">GTA TIM-barrel-like domain protein</fullName>
    </recommendedName>
</protein>
<dbReference type="AlphaFoldDB" id="A5CF56"/>
<dbReference type="InterPro" id="IPR025195">
    <property type="entry name" value="GTA_TIM_dom"/>
</dbReference>
<gene>
    <name evidence="3" type="ordered locus">OTBS_1840</name>
</gene>
<evidence type="ECO:0000313" key="4">
    <source>
        <dbReference type="Proteomes" id="UP000001565"/>
    </source>
</evidence>
<dbReference type="InterPro" id="IPR032876">
    <property type="entry name" value="J_dom"/>
</dbReference>
<sequence>MLIKSLGNLGGYIGKSLGGGMLSTIGRFTGRTIGNYLESEKVHQNHEEHNKKVFEYYHTGKQIHSLKTAPEAYGDYIPLIFGTVKLHGTIIWIGNFNIKKEATSITKQSSTHNYEHNINYVSIGFALCEGPITKIGKIWHNNQVINDLDYEYTLYYGTETQEPDPLITAAQNNSNCTPAFRGLAYIVFKNINLNDFNNKIPIFSFEVTRNPDITLDCHTTLQNANSYNTADMIQSIVIIPGSGEFTLDPQIQYKYNSNSKSPSVAVNYHNNFNLANSVVSLNQLLNTCNNIKWTAPVVCWFGTNLDANKCKIIPKVEYHNYGPNWQVADYIRDNAQLVSRDLTGNLKYGGSIDDQSLLRYLALLKNKKLKIMLYPIIMMDTNGKPWRGNIHVPQYSASALNLDNIIATFFRGGKEYTAINPKKGSYNYFILHYAKLVTGKVDAFIIGSELKKLTSTYNRFSNNAVEKFPAVSELIELAKAVKSILGKQVLVSYAADWSEYHHIDTNDGYYYHLDPLWACDTIDFVGIDAYFPLTHIQDSNITIEKIKHGWESGEGYDYYFDNNQLKQFNNMDLAWKNIKHWWSKYHTNSDGKQTMWIPKMKPIWFTEFGVPSVDKATNQPNIFFAPDSKDQQYPKYSTGAVDFLIQSKAIKASLEYWQQYSNMVENIFLWAWDARPYPTWPTNPYWKDRELWPTGHWINGKLTSINLAAMILELCIKSGIDSSKVDVTSIDDEVAGLLITKNHKTIDVINMLRCCYFFDIKTSAINKISFMKRNHKTNLQLSARQCIIESNQASVNHTIIAKNQILNNINLKFIDANNNYCLASFNYTLEQENYSQQYNLNLPIVTSLQNVQNICQTILKNANAENIVFSFILPISYAYLEVSDIITLIIEDMKFIIRIMNIKYSQLIIIIAAVTTNIVSTATKTSKELF</sequence>
<dbReference type="Gene3D" id="3.20.20.80">
    <property type="entry name" value="Glycosidases"/>
    <property type="match status" value="1"/>
</dbReference>
<organism evidence="3 4">
    <name type="scientific">Orientia tsutsugamushi (strain Boryong)</name>
    <name type="common">Rickettsia tsutsugamushi</name>
    <dbReference type="NCBI Taxonomy" id="357244"/>
    <lineage>
        <taxon>Bacteria</taxon>
        <taxon>Pseudomonadati</taxon>
        <taxon>Pseudomonadota</taxon>
        <taxon>Alphaproteobacteria</taxon>
        <taxon>Rickettsiales</taxon>
        <taxon>Rickettsiaceae</taxon>
        <taxon>Rickettsieae</taxon>
        <taxon>Orientia</taxon>
    </lineage>
</organism>
<evidence type="ECO:0000259" key="1">
    <source>
        <dbReference type="Pfam" id="PF13547"/>
    </source>
</evidence>
<feature type="domain" description="GTA TIM-barrel-like" evidence="1">
    <location>
        <begin position="425"/>
        <end position="681"/>
    </location>
</feature>
<reference evidence="3 4" key="1">
    <citation type="journal article" date="2007" name="Proc. Natl. Acad. Sci. U.S.A.">
        <title>The Orientia tsutsugamushi genome reveals massive proliferation of conjugative type IV secretion system and host-cell interaction genes.</title>
        <authorList>
            <person name="Cho N.-H."/>
            <person name="Kim H.-R."/>
            <person name="Lee J.-H."/>
            <person name="Kim S.-Y."/>
            <person name="Kim J."/>
            <person name="Cha S."/>
            <person name="Kim S.-Y."/>
            <person name="Darby A.C."/>
            <person name="Fuxelius H.-H."/>
            <person name="Yin J."/>
            <person name="Kim J.H."/>
            <person name="Kim J."/>
            <person name="Lee S.J."/>
            <person name="Koh Y.-S."/>
            <person name="Jang W.-J."/>
            <person name="Park K.-H."/>
            <person name="Andersson S.G.E."/>
            <person name="Choi M.-S."/>
            <person name="Kim I.-S."/>
        </authorList>
    </citation>
    <scope>NUCLEOTIDE SEQUENCE [LARGE SCALE GENOMIC DNA]</scope>
    <source>
        <strain evidence="3 4">Boryong</strain>
    </source>
</reference>
<dbReference type="InterPro" id="IPR017853">
    <property type="entry name" value="GH"/>
</dbReference>
<dbReference type="eggNOG" id="ENOG502Z84H">
    <property type="taxonomic scope" value="Bacteria"/>
</dbReference>
<evidence type="ECO:0000313" key="3">
    <source>
        <dbReference type="EMBL" id="CAM80935.1"/>
    </source>
</evidence>
<dbReference type="Pfam" id="PF13550">
    <property type="entry name" value="Phage-tail_3"/>
    <property type="match status" value="1"/>
</dbReference>
<evidence type="ECO:0000259" key="2">
    <source>
        <dbReference type="Pfam" id="PF13550"/>
    </source>
</evidence>
<accession>A5CF56</accession>
<evidence type="ECO:0008006" key="5">
    <source>
        <dbReference type="Google" id="ProtNLM"/>
    </source>
</evidence>
<dbReference type="Pfam" id="PF13547">
    <property type="entry name" value="GTA_TIM"/>
    <property type="match status" value="1"/>
</dbReference>